<dbReference type="EMBL" id="NTKD01000073">
    <property type="protein sequence ID" value="PDH36175.1"/>
    <property type="molecule type" value="Genomic_DNA"/>
</dbReference>
<proteinExistence type="predicted"/>
<organism evidence="1 2">
    <name type="scientific">OM182 bacterium MED-G24</name>
    <dbReference type="NCBI Taxonomy" id="1986255"/>
    <lineage>
        <taxon>Bacteria</taxon>
        <taxon>Pseudomonadati</taxon>
        <taxon>Pseudomonadota</taxon>
        <taxon>Gammaproteobacteria</taxon>
        <taxon>OMG group</taxon>
        <taxon>OM182 clade</taxon>
    </lineage>
</organism>
<sequence length="67" mass="7699">MYYDSYGKYRRTHALIHPGESERYAIFAATLPRSGRWHMGASARENAPLRRSLLGKYELELVPGDSK</sequence>
<evidence type="ECO:0000313" key="1">
    <source>
        <dbReference type="EMBL" id="PDH36175.1"/>
    </source>
</evidence>
<name>A0A2A5WHZ9_9GAMM</name>
<gene>
    <name evidence="1" type="ORF">CNE99_10115</name>
</gene>
<accession>A0A2A5WHZ9</accession>
<reference evidence="1 2" key="1">
    <citation type="submission" date="2017-08" db="EMBL/GenBank/DDBJ databases">
        <title>Fine stratification of microbial communities through a metagenomic profile of the photic zone.</title>
        <authorList>
            <person name="Haro-Moreno J.M."/>
            <person name="Lopez-Perez M."/>
            <person name="De La Torre J."/>
            <person name="Picazo A."/>
            <person name="Camacho A."/>
            <person name="Rodriguez-Valera F."/>
        </authorList>
    </citation>
    <scope>NUCLEOTIDE SEQUENCE [LARGE SCALE GENOMIC DNA]</scope>
    <source>
        <strain evidence="1">MED-G24</strain>
    </source>
</reference>
<dbReference type="Proteomes" id="UP000219327">
    <property type="component" value="Unassembled WGS sequence"/>
</dbReference>
<evidence type="ECO:0000313" key="2">
    <source>
        <dbReference type="Proteomes" id="UP000219327"/>
    </source>
</evidence>
<protein>
    <submittedName>
        <fullName evidence="1">Uncharacterized protein</fullName>
    </submittedName>
</protein>
<comment type="caution">
    <text evidence="1">The sequence shown here is derived from an EMBL/GenBank/DDBJ whole genome shotgun (WGS) entry which is preliminary data.</text>
</comment>
<dbReference type="AlphaFoldDB" id="A0A2A5WHZ9"/>